<reference evidence="1" key="1">
    <citation type="submission" date="2016-08" db="EMBL/GenBank/DDBJ databases">
        <title>Complete Genome Seqeunce of Paenibacillus sp. BIHB 4019 from tea rhizoplane.</title>
        <authorList>
            <person name="Thakur R."/>
            <person name="Swarnkar M.K."/>
            <person name="Gulati A."/>
        </authorList>
    </citation>
    <scope>NUCLEOTIDE SEQUENCE [LARGE SCALE GENOMIC DNA]</scope>
    <source>
        <strain evidence="1">BIHB4019</strain>
    </source>
</reference>
<name>A0A1B2DT99_9BACL</name>
<sequence>MLLTLRAVLGSGEVTLAGEVTLNAGDVVGLFYNANGLTIALNIGNGTTNGVVWSMHEIT</sequence>
<organism evidence="1">
    <name type="scientific">Paenibacillus sp. BIHB 4019</name>
    <dbReference type="NCBI Taxonomy" id="1870819"/>
    <lineage>
        <taxon>Bacteria</taxon>
        <taxon>Bacillati</taxon>
        <taxon>Bacillota</taxon>
        <taxon>Bacilli</taxon>
        <taxon>Bacillales</taxon>
        <taxon>Paenibacillaceae</taxon>
        <taxon>Paenibacillus</taxon>
    </lineage>
</organism>
<accession>A0A1B2DT99</accession>
<dbReference type="AlphaFoldDB" id="A0A1B2DT99"/>
<dbReference type="EMBL" id="CP016808">
    <property type="protein sequence ID" value="ANY70939.1"/>
    <property type="molecule type" value="Genomic_DNA"/>
</dbReference>
<evidence type="ECO:0000313" key="1">
    <source>
        <dbReference type="EMBL" id="ANY70939.1"/>
    </source>
</evidence>
<protein>
    <submittedName>
        <fullName evidence="1">Uncharacterized protein</fullName>
    </submittedName>
</protein>
<proteinExistence type="predicted"/>
<gene>
    <name evidence="1" type="ORF">BBD42_23390</name>
</gene>